<dbReference type="InterPro" id="IPR013783">
    <property type="entry name" value="Ig-like_fold"/>
</dbReference>
<protein>
    <recommendedName>
        <fullName evidence="3">EGF-like domain-containing protein</fullName>
    </recommendedName>
</protein>
<gene>
    <name evidence="2" type="ORF">GTHE00462_LOCUS7547</name>
</gene>
<dbReference type="EMBL" id="HBKN01009582">
    <property type="protein sequence ID" value="CAE2273849.1"/>
    <property type="molecule type" value="Transcribed_RNA"/>
</dbReference>
<dbReference type="SUPFAM" id="SSF81296">
    <property type="entry name" value="E set domains"/>
    <property type="match status" value="1"/>
</dbReference>
<proteinExistence type="predicted"/>
<dbReference type="Gene3D" id="2.60.40.10">
    <property type="entry name" value="Immunoglobulins"/>
    <property type="match status" value="1"/>
</dbReference>
<feature type="chain" id="PRO_5030884081" description="EGF-like domain-containing protein" evidence="1">
    <location>
        <begin position="26"/>
        <end position="2497"/>
    </location>
</feature>
<reference evidence="2" key="1">
    <citation type="submission" date="2021-01" db="EMBL/GenBank/DDBJ databases">
        <authorList>
            <person name="Corre E."/>
            <person name="Pelletier E."/>
            <person name="Niang G."/>
            <person name="Scheremetjew M."/>
            <person name="Finn R."/>
            <person name="Kale V."/>
            <person name="Holt S."/>
            <person name="Cochrane G."/>
            <person name="Meng A."/>
            <person name="Brown T."/>
            <person name="Cohen L."/>
        </authorList>
    </citation>
    <scope>NUCLEOTIDE SEQUENCE</scope>
    <source>
        <strain evidence="2">CCMP 2712</strain>
    </source>
</reference>
<keyword evidence="1" id="KW-0732">Signal</keyword>
<evidence type="ECO:0000313" key="2">
    <source>
        <dbReference type="EMBL" id="CAE2273849.1"/>
    </source>
</evidence>
<sequence>MSSFTFPSSFRVSLLFLLIAYGRNTIQCPTTISDEGLVASGYAISTSDLLISSSAQKTQGVLSLSQFNFSSPEYAGEALASGKISVTVTCAHVSNSGCTGASTVNSTCLGCAGTVSVSVSGSGAYVSSGNCSGCSCSDAGVVSTPATTYNVSYNSSMDNCSAADCSCDANGVASGNCGCACIPTVCSCQCTQNSCGHTVSSDSKTFTATGGGTCQVSASCSAGFYDGATYTGYNSVSPSLLRSSQVLPGTYLQNTVPTASSGQLYFSSLTVYNTIAKSSILSIVFAAGSSGINVSSSSFECWPYYFSVKQYSDSSKNYLTSQQFTTDQSANLGNYMVILLDKQSNTIDTVYESDAFTAQFSLVTGDGFDSSTQPTPTKYSVLSSSDLLLTDASNAAISNNLVTLSNSSTAVNIFVANQVGLYFLVLVEVSSAFTKSIFLGATALQTPFSINAGNVNISYGSSKLVLPPTDPQVLLLDAVGSNDTKSSSGLPLPLYVQFQTSDYQILDNAKCVQCVQARLVKCSNSVPTQFFVEQDCTAVNQAQCATSNQDGSKCASAGYTSSNSFLDTLGGTTIANLENGTAVFTDLAVHFVAGYGYKLQFTLNAGGRYTTSSVVASSQSQNGQIFVPSVGSFFVRPYNLNILQEIGGDGVDINGDYVPDGVGVGIPFRVQPAVTIAGNGYSFDKNWGQHGWLPIRSQIVSSSCGGDCSKYNMTLYGSSTGASTYESEFLMWSSYSGFIGSPNRNVRLAYDSSIGNVGLLWQDLTIKNAQQQAVLNVLLSFACGPSTNISSISTTSTMITYFDLFSAPSPPSNLKVSDYGSLGFRVEFDPGLISREAPLSGFLLEFDVCQQEKDVSCSTVENQFYSGLGFSTPVTSVLGSGLDLGGGYTQEAFIIVDSSTSTDNVTISAVNVTMGIQRTIYPGDQLVFSFASLQSKLLASFNPNCTLQGVDSQKFKISSYNSTTSVIVLTIQDGFYLVWGSMVQFQFPDTCMISGMPSPPFGQTLLQIPVIGVNSQVQFDNCKGNSSCLAAKTVMLPSIQDANSMDLDWSGQLQYGSTGAPCATTLASTSSYMFPSNRICSTGDSGSNGRPVGFSFASSARTSGSQFMDSNAACRSSQAQSNPCTLSIGQSWTVGIEIMYHWNGYVTNQSIWEDPQIELWFTTEQGIFVGDILRFTIPSLVQQQPSASGTCYTFHEAGSQQIGFNTIYQNASFPNSSFLSECEIFKTEVTFDYGNVLQQNWETHFDNKASTFQIYVGSPVLPGAMMNVKINGFRNTQAMNYSQNAIGEVIRGKRTTLVLSQNSIKASYSSISGNPINGYTESRSQDLNLGDIVSFRIYAYNGRFKSAPISSFVQNRAIQPPLAPAYFPNMEQIIAAVNLTVTNLASTQSSSPYPGYAPPVIPIVGQATRIGLQITPEFDIFENHSISINLPGFVGQDYYEVPLSYVMMDKYAASGTPGCACDSNGGIITPRNVYTLVAEASGPEACNWTDTNSSRPACACGECSCALDGSVYVPPDVYNATGNCTECACNGATPEIVTRNPTYPNESCTCSCVLQRRCSCSCSVSQSFSCTCLQNYTSSLFQRVLWSQYSESLVMTVAQGTILRKGVKYTVWISKDAGILFPLAGTSSYPQSTKGEILLQGYVNSYHLRWVTPFPEVNNPRLGYVIQMTTDNYWRSDIQTVVFRESLSRGPLDKFPVGYLLQDISSTETTFRISTSYDLYPGSQILIDTEFMQVLSSNTTYVDVIRGIRSSMPIAHLSASSPGCTCLQNGSATGAANCKCTEIYKVRIGATDVATGNDGLDFKAGTADCHLADVQSSWPCNPLKYVFPYNARTHQVAIINQGDRNVQFVGACGASSSTCSTNCVCNRPSLVKGAEFMNPQVLGNITIASTGDPLSYPTEGRSQLVLSLTVDNDVLALSSLQKIVGNFIRVDNEIMFVKYRPNQGRGIIAVNVFKSIGGRACSCSFNGTVSGPSYCLCSGGPGENCTNGGTLGAAGSGSGFSATFTVSGGKISGITVTNPGVDYGSDPSIYIASGGDGCVNYNLFPVTSNFVLKVTRGSLYTVPASHAADASVGLVLWPSQVVRNQAGFRYNFRIAAFNAAGFSAWIYFDLKLFSVSSRVLAASGNQRIQISLIGGGVTLYNPGYEVWIGQTSQDGLTVDFQNSKQCTSVLILDDAGTKLKCTTPSGVGSGLDLIVLYRSGAFSQIAVGSRWMRYQPPQVSQVLPALVSPGSITVTVYGTNFGPSGSDVSGVLKASTEIPCKPLVLKSDSQILCTLNLPSGFSSSGNLIVTAGKQSSQPSKTSTVAPLPGPVAVSATIQADFNQITSNPVVETQFKINFVKDVSSALKIPAARLNITQLKSGSVIVFFNILPDLQSALSSSPAALALELSAQASDPNSPLRQGNLTSGAVFSVPSGLEQLVSNTSNATNAVPSYFSSCLLRSYQYWDMEICFDCCTYACEVGPEIPVVNGWQVLPGFRAEVCQSLCLEHCGYARPITV</sequence>
<evidence type="ECO:0008006" key="3">
    <source>
        <dbReference type="Google" id="ProtNLM"/>
    </source>
</evidence>
<accession>A0A7S4JTL0</accession>
<feature type="signal peptide" evidence="1">
    <location>
        <begin position="1"/>
        <end position="25"/>
    </location>
</feature>
<dbReference type="InterPro" id="IPR014756">
    <property type="entry name" value="Ig_E-set"/>
</dbReference>
<organism evidence="2">
    <name type="scientific">Guillardia theta</name>
    <name type="common">Cryptophyte</name>
    <name type="synonym">Cryptomonas phi</name>
    <dbReference type="NCBI Taxonomy" id="55529"/>
    <lineage>
        <taxon>Eukaryota</taxon>
        <taxon>Cryptophyceae</taxon>
        <taxon>Pyrenomonadales</taxon>
        <taxon>Geminigeraceae</taxon>
        <taxon>Guillardia</taxon>
    </lineage>
</organism>
<evidence type="ECO:0000256" key="1">
    <source>
        <dbReference type="SAM" id="SignalP"/>
    </source>
</evidence>
<name>A0A7S4JTL0_GUITH</name>